<comment type="caution">
    <text evidence="2">The sequence shown here is derived from an EMBL/GenBank/DDBJ whole genome shotgun (WGS) entry which is preliminary data.</text>
</comment>
<accession>A0A926DDF2</accession>
<keyword evidence="3" id="KW-1185">Reference proteome</keyword>
<dbReference type="AlphaFoldDB" id="A0A926DDF2"/>
<dbReference type="RefSeq" id="WP_249298908.1">
    <property type="nucleotide sequence ID" value="NZ_JACRSP010000001.1"/>
</dbReference>
<keyword evidence="1" id="KW-0812">Transmembrane</keyword>
<evidence type="ECO:0000313" key="3">
    <source>
        <dbReference type="Proteomes" id="UP000620366"/>
    </source>
</evidence>
<sequence length="199" mass="21814">MKRYREAFDPIEVPDDMAARILARAERTPRTASQPHRRFTSVLVAACLLLAVGLTAMGALLSASREPGVQLVNPYADMADLEELQKELPFVLQLPGELPAGYVLDRCSVVAGTLAQLVFGDGTAEICYRMAEGEQDISGDYNQYERTYEQRAGDVTLTLKSSQDLVRLATWSGDGYSFSLSFSEGIDEQTALAIVKSVR</sequence>
<protein>
    <recommendedName>
        <fullName evidence="4">DUF4367 domain-containing protein</fullName>
    </recommendedName>
</protein>
<keyword evidence="1" id="KW-0472">Membrane</keyword>
<evidence type="ECO:0008006" key="4">
    <source>
        <dbReference type="Google" id="ProtNLM"/>
    </source>
</evidence>
<feature type="transmembrane region" description="Helical" evidence="1">
    <location>
        <begin position="39"/>
        <end position="61"/>
    </location>
</feature>
<proteinExistence type="predicted"/>
<dbReference type="Proteomes" id="UP000620366">
    <property type="component" value="Unassembled WGS sequence"/>
</dbReference>
<dbReference type="EMBL" id="JACRSP010000001">
    <property type="protein sequence ID" value="MBC8535274.1"/>
    <property type="molecule type" value="Genomic_DNA"/>
</dbReference>
<reference evidence="2" key="1">
    <citation type="submission" date="2020-08" db="EMBL/GenBank/DDBJ databases">
        <title>Genome public.</title>
        <authorList>
            <person name="Liu C."/>
            <person name="Sun Q."/>
        </authorList>
    </citation>
    <scope>NUCLEOTIDE SEQUENCE</scope>
    <source>
        <strain evidence="2">BX7</strain>
    </source>
</reference>
<evidence type="ECO:0000313" key="2">
    <source>
        <dbReference type="EMBL" id="MBC8535274.1"/>
    </source>
</evidence>
<name>A0A926DDF2_9FIRM</name>
<gene>
    <name evidence="2" type="ORF">H8695_00995</name>
</gene>
<organism evidence="2 3">
    <name type="scientific">Feifania hominis</name>
    <dbReference type="NCBI Taxonomy" id="2763660"/>
    <lineage>
        <taxon>Bacteria</taxon>
        <taxon>Bacillati</taxon>
        <taxon>Bacillota</taxon>
        <taxon>Clostridia</taxon>
        <taxon>Eubacteriales</taxon>
        <taxon>Feifaniaceae</taxon>
        <taxon>Feifania</taxon>
    </lineage>
</organism>
<keyword evidence="1" id="KW-1133">Transmembrane helix</keyword>
<evidence type="ECO:0000256" key="1">
    <source>
        <dbReference type="SAM" id="Phobius"/>
    </source>
</evidence>